<evidence type="ECO:0000313" key="15">
    <source>
        <dbReference type="EMBL" id="KAH7984413.1"/>
    </source>
</evidence>
<comment type="subcellular location">
    <subcellularLocation>
        <location evidence="2">Cell junction</location>
        <location evidence="2">Adherens junction</location>
    </subcellularLocation>
    <subcellularLocation>
        <location evidence="3">Cell membrane</location>
        <topology evidence="3">Multi-pass membrane protein</topology>
    </subcellularLocation>
    <subcellularLocation>
        <location evidence="1">Cytoplasm</location>
    </subcellularLocation>
</comment>
<organism evidence="15 16">
    <name type="scientific">Rhipicephalus sanguineus</name>
    <name type="common">Brown dog tick</name>
    <name type="synonym">Ixodes sanguineus</name>
    <dbReference type="NCBI Taxonomy" id="34632"/>
    <lineage>
        <taxon>Eukaryota</taxon>
        <taxon>Metazoa</taxon>
        <taxon>Ecdysozoa</taxon>
        <taxon>Arthropoda</taxon>
        <taxon>Chelicerata</taxon>
        <taxon>Arachnida</taxon>
        <taxon>Acari</taxon>
        <taxon>Parasitiformes</taxon>
        <taxon>Ixodida</taxon>
        <taxon>Ixodoidea</taxon>
        <taxon>Ixodidae</taxon>
        <taxon>Rhipicephalinae</taxon>
        <taxon>Rhipicephalus</taxon>
        <taxon>Rhipicephalus</taxon>
    </lineage>
</organism>
<dbReference type="Proteomes" id="UP000821837">
    <property type="component" value="Chromosome 1"/>
</dbReference>
<dbReference type="GO" id="GO:0046930">
    <property type="term" value="C:pore complex"/>
    <property type="evidence" value="ECO:0007669"/>
    <property type="project" value="UniProtKB-ARBA"/>
</dbReference>
<dbReference type="GO" id="GO:0072659">
    <property type="term" value="P:protein localization to plasma membrane"/>
    <property type="evidence" value="ECO:0007669"/>
    <property type="project" value="UniProtKB-ARBA"/>
</dbReference>
<evidence type="ECO:0000256" key="6">
    <source>
        <dbReference type="ARBA" id="ARBA00022490"/>
    </source>
</evidence>
<keyword evidence="11" id="KW-1015">Disulfide bond</keyword>
<proteinExistence type="inferred from homology"/>
<dbReference type="InterPro" id="IPR008952">
    <property type="entry name" value="Tetraspanin_EC2_sf"/>
</dbReference>
<evidence type="ECO:0000256" key="3">
    <source>
        <dbReference type="ARBA" id="ARBA00004651"/>
    </source>
</evidence>
<feature type="transmembrane region" description="Helical" evidence="14">
    <location>
        <begin position="204"/>
        <end position="228"/>
    </location>
</feature>
<reference evidence="15" key="1">
    <citation type="journal article" date="2020" name="Cell">
        <title>Large-Scale Comparative Analyses of Tick Genomes Elucidate Their Genetic Diversity and Vector Capacities.</title>
        <authorList>
            <consortium name="Tick Genome and Microbiome Consortium (TIGMIC)"/>
            <person name="Jia N."/>
            <person name="Wang J."/>
            <person name="Shi W."/>
            <person name="Du L."/>
            <person name="Sun Y."/>
            <person name="Zhan W."/>
            <person name="Jiang J.F."/>
            <person name="Wang Q."/>
            <person name="Zhang B."/>
            <person name="Ji P."/>
            <person name="Bell-Sakyi L."/>
            <person name="Cui X.M."/>
            <person name="Yuan T.T."/>
            <person name="Jiang B.G."/>
            <person name="Yang W.F."/>
            <person name="Lam T.T."/>
            <person name="Chang Q.C."/>
            <person name="Ding S.J."/>
            <person name="Wang X.J."/>
            <person name="Zhu J.G."/>
            <person name="Ruan X.D."/>
            <person name="Zhao L."/>
            <person name="Wei J.T."/>
            <person name="Ye R.Z."/>
            <person name="Que T.C."/>
            <person name="Du C.H."/>
            <person name="Zhou Y.H."/>
            <person name="Cheng J.X."/>
            <person name="Dai P.F."/>
            <person name="Guo W.B."/>
            <person name="Han X.H."/>
            <person name="Huang E.J."/>
            <person name="Li L.F."/>
            <person name="Wei W."/>
            <person name="Gao Y.C."/>
            <person name="Liu J.Z."/>
            <person name="Shao H.Z."/>
            <person name="Wang X."/>
            <person name="Wang C.C."/>
            <person name="Yang T.C."/>
            <person name="Huo Q.B."/>
            <person name="Li W."/>
            <person name="Chen H.Y."/>
            <person name="Chen S.E."/>
            <person name="Zhou L.G."/>
            <person name="Ni X.B."/>
            <person name="Tian J.H."/>
            <person name="Sheng Y."/>
            <person name="Liu T."/>
            <person name="Pan Y.S."/>
            <person name="Xia L.Y."/>
            <person name="Li J."/>
            <person name="Zhao F."/>
            <person name="Cao W.C."/>
        </authorList>
    </citation>
    <scope>NUCLEOTIDE SEQUENCE</scope>
    <source>
        <strain evidence="15">Rsan-2018</strain>
    </source>
</reference>
<evidence type="ECO:0000256" key="8">
    <source>
        <dbReference type="ARBA" id="ARBA00022949"/>
    </source>
</evidence>
<evidence type="ECO:0000256" key="2">
    <source>
        <dbReference type="ARBA" id="ARBA00004536"/>
    </source>
</evidence>
<protein>
    <recommendedName>
        <fullName evidence="13">Tetraspanin-33</fullName>
    </recommendedName>
</protein>
<evidence type="ECO:0000313" key="16">
    <source>
        <dbReference type="Proteomes" id="UP000821837"/>
    </source>
</evidence>
<dbReference type="FunFam" id="1.10.1450.10:FF:000007">
    <property type="entry name" value="Tetraspanin"/>
    <property type="match status" value="1"/>
</dbReference>
<dbReference type="PANTHER" id="PTHR19282:SF431">
    <property type="entry name" value="TETRASPANIN 26A, ISOFORM B-RELATED"/>
    <property type="match status" value="1"/>
</dbReference>
<evidence type="ECO:0000256" key="12">
    <source>
        <dbReference type="ARBA" id="ARBA00023180"/>
    </source>
</evidence>
<keyword evidence="16" id="KW-1185">Reference proteome</keyword>
<gene>
    <name evidence="15" type="ORF">HPB52_020446</name>
</gene>
<comment type="caution">
    <text evidence="15">The sequence shown here is derived from an EMBL/GenBank/DDBJ whole genome shotgun (WGS) entry which is preliminary data.</text>
</comment>
<evidence type="ECO:0000256" key="5">
    <source>
        <dbReference type="ARBA" id="ARBA00022475"/>
    </source>
</evidence>
<keyword evidence="7 14" id="KW-0812">Transmembrane</keyword>
<keyword evidence="10 14" id="KW-0472">Membrane</keyword>
<evidence type="ECO:0000256" key="13">
    <source>
        <dbReference type="ARBA" id="ARBA00040369"/>
    </source>
</evidence>
<evidence type="ECO:0000256" key="14">
    <source>
        <dbReference type="SAM" id="Phobius"/>
    </source>
</evidence>
<dbReference type="GO" id="GO:0065003">
    <property type="term" value="P:protein-containing complex assembly"/>
    <property type="evidence" value="ECO:0007669"/>
    <property type="project" value="UniProtKB-ARBA"/>
</dbReference>
<feature type="transmembrane region" description="Helical" evidence="14">
    <location>
        <begin position="26"/>
        <end position="48"/>
    </location>
</feature>
<accession>A0A9D4TBI1</accession>
<dbReference type="EMBL" id="JABSTV010001245">
    <property type="protein sequence ID" value="KAH7984413.1"/>
    <property type="molecule type" value="Genomic_DNA"/>
</dbReference>
<name>A0A9D4TBI1_RHISA</name>
<evidence type="ECO:0000256" key="1">
    <source>
        <dbReference type="ARBA" id="ARBA00004496"/>
    </source>
</evidence>
<dbReference type="PANTHER" id="PTHR19282">
    <property type="entry name" value="TETRASPANIN"/>
    <property type="match status" value="1"/>
</dbReference>
<dbReference type="GO" id="GO:0005912">
    <property type="term" value="C:adherens junction"/>
    <property type="evidence" value="ECO:0007669"/>
    <property type="project" value="UniProtKB-SubCell"/>
</dbReference>
<dbReference type="PRINTS" id="PR00259">
    <property type="entry name" value="TMFOUR"/>
</dbReference>
<evidence type="ECO:0000256" key="9">
    <source>
        <dbReference type="ARBA" id="ARBA00022989"/>
    </source>
</evidence>
<evidence type="ECO:0000256" key="10">
    <source>
        <dbReference type="ARBA" id="ARBA00023136"/>
    </source>
</evidence>
<dbReference type="Gene3D" id="1.10.1450.10">
    <property type="entry name" value="Tetraspanin"/>
    <property type="match status" value="1"/>
</dbReference>
<reference evidence="15" key="2">
    <citation type="submission" date="2021-09" db="EMBL/GenBank/DDBJ databases">
        <authorList>
            <person name="Jia N."/>
            <person name="Wang J."/>
            <person name="Shi W."/>
            <person name="Du L."/>
            <person name="Sun Y."/>
            <person name="Zhan W."/>
            <person name="Jiang J."/>
            <person name="Wang Q."/>
            <person name="Zhang B."/>
            <person name="Ji P."/>
            <person name="Sakyi L.B."/>
            <person name="Cui X."/>
            <person name="Yuan T."/>
            <person name="Jiang B."/>
            <person name="Yang W."/>
            <person name="Lam T.T.-Y."/>
            <person name="Chang Q."/>
            <person name="Ding S."/>
            <person name="Wang X."/>
            <person name="Zhu J."/>
            <person name="Ruan X."/>
            <person name="Zhao L."/>
            <person name="Wei J."/>
            <person name="Que T."/>
            <person name="Du C."/>
            <person name="Cheng J."/>
            <person name="Dai P."/>
            <person name="Han X."/>
            <person name="Huang E."/>
            <person name="Gao Y."/>
            <person name="Liu J."/>
            <person name="Shao H."/>
            <person name="Ye R."/>
            <person name="Li L."/>
            <person name="Wei W."/>
            <person name="Wang X."/>
            <person name="Wang C."/>
            <person name="Huo Q."/>
            <person name="Li W."/>
            <person name="Guo W."/>
            <person name="Chen H."/>
            <person name="Chen S."/>
            <person name="Zhou L."/>
            <person name="Zhou L."/>
            <person name="Ni X."/>
            <person name="Tian J."/>
            <person name="Zhou Y."/>
            <person name="Sheng Y."/>
            <person name="Liu T."/>
            <person name="Pan Y."/>
            <person name="Xia L."/>
            <person name="Li J."/>
            <person name="Zhao F."/>
            <person name="Cao W."/>
        </authorList>
    </citation>
    <scope>NUCLEOTIDE SEQUENCE</scope>
    <source>
        <strain evidence="15">Rsan-2018</strain>
        <tissue evidence="15">Larvae</tissue>
    </source>
</reference>
<keyword evidence="5" id="KW-1003">Cell membrane</keyword>
<comment type="similarity">
    <text evidence="4">Belongs to the tetraspanin (TM4SF) family.</text>
</comment>
<dbReference type="GO" id="GO:0051604">
    <property type="term" value="P:protein maturation"/>
    <property type="evidence" value="ECO:0007669"/>
    <property type="project" value="UniProtKB-ARBA"/>
</dbReference>
<dbReference type="GO" id="GO:0019899">
    <property type="term" value="F:enzyme binding"/>
    <property type="evidence" value="ECO:0007669"/>
    <property type="project" value="UniProtKB-ARBA"/>
</dbReference>
<dbReference type="GO" id="GO:0005737">
    <property type="term" value="C:cytoplasm"/>
    <property type="evidence" value="ECO:0007669"/>
    <property type="project" value="UniProtKB-SubCell"/>
</dbReference>
<keyword evidence="8" id="KW-0965">Cell junction</keyword>
<keyword evidence="9 14" id="KW-1133">Transmembrane helix</keyword>
<evidence type="ECO:0000256" key="11">
    <source>
        <dbReference type="ARBA" id="ARBA00023157"/>
    </source>
</evidence>
<evidence type="ECO:0000256" key="7">
    <source>
        <dbReference type="ARBA" id="ARBA00022692"/>
    </source>
</evidence>
<dbReference type="InterPro" id="IPR018499">
    <property type="entry name" value="Tetraspanin/Peripherin"/>
</dbReference>
<keyword evidence="6" id="KW-0963">Cytoplasm</keyword>
<feature type="transmembrane region" description="Helical" evidence="14">
    <location>
        <begin position="55"/>
        <end position="79"/>
    </location>
</feature>
<dbReference type="SUPFAM" id="SSF48652">
    <property type="entry name" value="Tetraspanin"/>
    <property type="match status" value="1"/>
</dbReference>
<evidence type="ECO:0000256" key="4">
    <source>
        <dbReference type="ARBA" id="ARBA00006840"/>
    </source>
</evidence>
<keyword evidence="12" id="KW-0325">Glycoprotein</keyword>
<sequence length="377" mass="41294">MLMGGHLFTVKVRILRRYVDLTFDPAVFFIVVGCLVFVIAGFGCVGALRENKNFLCLYGFSLSGIVVAVVLVAVLAFVWSTSTPPNRSGVEKILRRAVVIYRDDPDMEHLINAIQSSLSCCGISSRGYLDWQHNAYFNCSPLNPSRERCGVPYSCCREQRRLPNVMCGYGVTDTTKRTLPSVEPVIYTQGCLQALIALARENSVLVSVLSAVTVGSLAVGIAGSWLLMKSARENDKAKMRADFVVLAGMDIGELSGIEVGHAVDGGAFRFSASSRFGKASSSMSRGHLRRACCVRSYLATHAGPFAETRPVAGTRRLPEATTCSRRTIQRGMLYPRDEYGQGILFQCSIAQAPCILQGVRYEAMVTSRDADFQLIRR</sequence>
<dbReference type="VEuPathDB" id="VectorBase:RSAN_055818"/>
<dbReference type="Pfam" id="PF00335">
    <property type="entry name" value="Tetraspanin"/>
    <property type="match status" value="1"/>
</dbReference>
<dbReference type="GO" id="GO:0005886">
    <property type="term" value="C:plasma membrane"/>
    <property type="evidence" value="ECO:0007669"/>
    <property type="project" value="UniProtKB-SubCell"/>
</dbReference>
<dbReference type="AlphaFoldDB" id="A0A9D4TBI1"/>